<gene>
    <name evidence="1" type="ORF">RJJ65_32060</name>
</gene>
<proteinExistence type="predicted"/>
<dbReference type="RefSeq" id="WP_310865754.1">
    <property type="nucleotide sequence ID" value="NZ_JAVLSF010000036.1"/>
</dbReference>
<reference evidence="1" key="1">
    <citation type="submission" date="2023-04" db="EMBL/GenBank/DDBJ databases">
        <title>Genomic characterization of faba bean (Vicia faba) microsymbionts in Mexican soils.</title>
        <authorList>
            <person name="Rivera Orduna F.N."/>
            <person name="Guevara-Luna J."/>
            <person name="Yan J."/>
            <person name="Arroyo-Herrera I."/>
            <person name="Li Y."/>
            <person name="Vasquez-Murrieta M.S."/>
            <person name="Wang E.T."/>
        </authorList>
    </citation>
    <scope>NUCLEOTIDE SEQUENCE</scope>
    <source>
        <strain evidence="1">CH26</strain>
    </source>
</reference>
<protein>
    <submittedName>
        <fullName evidence="1">Uncharacterized protein</fullName>
    </submittedName>
</protein>
<dbReference type="AlphaFoldDB" id="A0AAJ2H3K3"/>
<comment type="caution">
    <text evidence="1">The sequence shown here is derived from an EMBL/GenBank/DDBJ whole genome shotgun (WGS) entry which is preliminary data.</text>
</comment>
<organism evidence="1 2">
    <name type="scientific">Rhizobium hidalgonense</name>
    <dbReference type="NCBI Taxonomy" id="1538159"/>
    <lineage>
        <taxon>Bacteria</taxon>
        <taxon>Pseudomonadati</taxon>
        <taxon>Pseudomonadota</taxon>
        <taxon>Alphaproteobacteria</taxon>
        <taxon>Hyphomicrobiales</taxon>
        <taxon>Rhizobiaceae</taxon>
        <taxon>Rhizobium/Agrobacterium group</taxon>
        <taxon>Rhizobium</taxon>
    </lineage>
</organism>
<sequence length="363" mass="37074">MPRNGSGTSSVINTFVIDTVADPDEVNANFNDVADQLTNSLPRDGQAGMNAPLPLQNGTAALPALTFSSDENTGIYRKAADSVGVSGNGLEIAYFNSTGLFVNGAQVTGTVYASKSGSYTALASDNGAIHRYTAAATASLTAAATLGSGWNYTIIADGVTVTIDPNGSETVGGATTLIVPANSTVKIICDGSNFHISQKQNVWETIETRVVSATTSIDFTNLSAFRTLKVSGVLTSTSAGAFVMRTSTNNGSSYDAGASDYVQQVGILTNATYTGASSTPSSMQISHGAVDANQAWSFDMIIQNFNAAASTMADVKGHGTAGATITKADIGGGRIAATACNALRIMHTVGNIAGPIIIEGIRG</sequence>
<evidence type="ECO:0000313" key="2">
    <source>
        <dbReference type="Proteomes" id="UP001268610"/>
    </source>
</evidence>
<name>A0AAJ2H3K3_9HYPH</name>
<dbReference type="Proteomes" id="UP001268610">
    <property type="component" value="Unassembled WGS sequence"/>
</dbReference>
<dbReference type="EMBL" id="JAVLSF010000036">
    <property type="protein sequence ID" value="MDR9777193.1"/>
    <property type="molecule type" value="Genomic_DNA"/>
</dbReference>
<evidence type="ECO:0000313" key="1">
    <source>
        <dbReference type="EMBL" id="MDR9777193.1"/>
    </source>
</evidence>
<accession>A0AAJ2H3K3</accession>